<keyword evidence="4" id="KW-1185">Reference proteome</keyword>
<dbReference type="EMBL" id="JBBPBM010000004">
    <property type="protein sequence ID" value="KAK8587804.1"/>
    <property type="molecule type" value="Genomic_DNA"/>
</dbReference>
<dbReference type="InterPro" id="IPR032435">
    <property type="entry name" value="STML2-like_C"/>
</dbReference>
<reference evidence="3 4" key="1">
    <citation type="journal article" date="2024" name="G3 (Bethesda)">
        <title>Genome assembly of Hibiscus sabdariffa L. provides insights into metabolisms of medicinal natural products.</title>
        <authorList>
            <person name="Kim T."/>
        </authorList>
    </citation>
    <scope>NUCLEOTIDE SEQUENCE [LARGE SCALE GENOMIC DNA]</scope>
    <source>
        <strain evidence="3">TK-2024</strain>
        <tissue evidence="3">Old leaves</tissue>
    </source>
</reference>
<accession>A0ABR2FUT1</accession>
<sequence>MQETRGGFRILRQQGEAEAILVNAHDPIGSSLGKEATAMRAVDRYIEAYGELAKKSTSLLPSNVANPAGIIALNK</sequence>
<evidence type="ECO:0000313" key="4">
    <source>
        <dbReference type="Proteomes" id="UP001472677"/>
    </source>
</evidence>
<dbReference type="Pfam" id="PF16200">
    <property type="entry name" value="Band_7_C"/>
    <property type="match status" value="1"/>
</dbReference>
<comment type="caution">
    <text evidence="3">The sequence shown here is derived from an EMBL/GenBank/DDBJ whole genome shotgun (WGS) entry which is preliminary data.</text>
</comment>
<dbReference type="Proteomes" id="UP001472677">
    <property type="component" value="Unassembled WGS sequence"/>
</dbReference>
<gene>
    <name evidence="3" type="ORF">V6N12_022279</name>
</gene>
<evidence type="ECO:0000313" key="3">
    <source>
        <dbReference type="EMBL" id="KAK8587804.1"/>
    </source>
</evidence>
<protein>
    <recommendedName>
        <fullName evidence="2">STML2-like C-terminal extension domain-containing protein</fullName>
    </recommendedName>
</protein>
<feature type="domain" description="STML2-like C-terminal extension" evidence="2">
    <location>
        <begin position="31"/>
        <end position="72"/>
    </location>
</feature>
<name>A0ABR2FUT1_9ROSI</name>
<evidence type="ECO:0000259" key="2">
    <source>
        <dbReference type="Pfam" id="PF16200"/>
    </source>
</evidence>
<organism evidence="3 4">
    <name type="scientific">Hibiscus sabdariffa</name>
    <name type="common">roselle</name>
    <dbReference type="NCBI Taxonomy" id="183260"/>
    <lineage>
        <taxon>Eukaryota</taxon>
        <taxon>Viridiplantae</taxon>
        <taxon>Streptophyta</taxon>
        <taxon>Embryophyta</taxon>
        <taxon>Tracheophyta</taxon>
        <taxon>Spermatophyta</taxon>
        <taxon>Magnoliopsida</taxon>
        <taxon>eudicotyledons</taxon>
        <taxon>Gunneridae</taxon>
        <taxon>Pentapetalae</taxon>
        <taxon>rosids</taxon>
        <taxon>malvids</taxon>
        <taxon>Malvales</taxon>
        <taxon>Malvaceae</taxon>
        <taxon>Malvoideae</taxon>
        <taxon>Hibiscus</taxon>
    </lineage>
</organism>
<evidence type="ECO:0000256" key="1">
    <source>
        <dbReference type="ARBA" id="ARBA00008164"/>
    </source>
</evidence>
<comment type="similarity">
    <text evidence="1">Belongs to the band 7/mec-2 family.</text>
</comment>
<proteinExistence type="inferred from homology"/>